<dbReference type="Proteomes" id="UP000749559">
    <property type="component" value="Unassembled WGS sequence"/>
</dbReference>
<proteinExistence type="predicted"/>
<comment type="caution">
    <text evidence="1">The sequence shown here is derived from an EMBL/GenBank/DDBJ whole genome shotgun (WGS) entry which is preliminary data.</text>
</comment>
<feature type="non-terminal residue" evidence="1">
    <location>
        <position position="1"/>
    </location>
</feature>
<name>A0A8S4PMY6_OWEFU</name>
<organism evidence="1 2">
    <name type="scientific">Owenia fusiformis</name>
    <name type="common">Polychaete worm</name>
    <dbReference type="NCBI Taxonomy" id="6347"/>
    <lineage>
        <taxon>Eukaryota</taxon>
        <taxon>Metazoa</taxon>
        <taxon>Spiralia</taxon>
        <taxon>Lophotrochozoa</taxon>
        <taxon>Annelida</taxon>
        <taxon>Polychaeta</taxon>
        <taxon>Sedentaria</taxon>
        <taxon>Canalipalpata</taxon>
        <taxon>Sabellida</taxon>
        <taxon>Oweniida</taxon>
        <taxon>Oweniidae</taxon>
        <taxon>Owenia</taxon>
    </lineage>
</organism>
<evidence type="ECO:0000313" key="1">
    <source>
        <dbReference type="EMBL" id="CAH1794325.1"/>
    </source>
</evidence>
<reference evidence="1" key="1">
    <citation type="submission" date="2022-03" db="EMBL/GenBank/DDBJ databases">
        <authorList>
            <person name="Martin C."/>
        </authorList>
    </citation>
    <scope>NUCLEOTIDE SEQUENCE</scope>
</reference>
<accession>A0A8S4PMY6</accession>
<protein>
    <submittedName>
        <fullName evidence="1">Uncharacterized protein</fullName>
    </submittedName>
</protein>
<evidence type="ECO:0000313" key="2">
    <source>
        <dbReference type="Proteomes" id="UP000749559"/>
    </source>
</evidence>
<dbReference type="EMBL" id="CAIIXF020000009">
    <property type="protein sequence ID" value="CAH1794325.1"/>
    <property type="molecule type" value="Genomic_DNA"/>
</dbReference>
<keyword evidence="2" id="KW-1185">Reference proteome</keyword>
<gene>
    <name evidence="1" type="ORF">OFUS_LOCUS19037</name>
</gene>
<dbReference type="AlphaFoldDB" id="A0A8S4PMY6"/>
<sequence>NLVGSLKLEYALMFHMLKEQNLTLNFIIVCTLNKYFILKGLGVNQTYNFPIKLDVECSTTGATEQTDSLTSTLHIWHHSHDFHAQFPGPIIREVSYTYLKWV</sequence>